<dbReference type="InterPro" id="IPR011047">
    <property type="entry name" value="Quinoprotein_ADH-like_sf"/>
</dbReference>
<gene>
    <name evidence="2" type="ORF">DI536_20365</name>
</gene>
<protein>
    <recommendedName>
        <fullName evidence="1">Pyrrolo-quinoline quinone repeat domain-containing protein</fullName>
    </recommendedName>
</protein>
<organism evidence="2 3">
    <name type="scientific">Archangium gephyra</name>
    <dbReference type="NCBI Taxonomy" id="48"/>
    <lineage>
        <taxon>Bacteria</taxon>
        <taxon>Pseudomonadati</taxon>
        <taxon>Myxococcota</taxon>
        <taxon>Myxococcia</taxon>
        <taxon>Myxococcales</taxon>
        <taxon>Cystobacterineae</taxon>
        <taxon>Archangiaceae</taxon>
        <taxon>Archangium</taxon>
    </lineage>
</organism>
<dbReference type="EMBL" id="QFQP01000018">
    <property type="protein sequence ID" value="PZR10188.1"/>
    <property type="molecule type" value="Genomic_DNA"/>
</dbReference>
<evidence type="ECO:0000259" key="1">
    <source>
        <dbReference type="Pfam" id="PF13360"/>
    </source>
</evidence>
<dbReference type="SUPFAM" id="SSF50998">
    <property type="entry name" value="Quinoprotein alcohol dehydrogenase-like"/>
    <property type="match status" value="1"/>
</dbReference>
<evidence type="ECO:0000313" key="2">
    <source>
        <dbReference type="EMBL" id="PZR10188.1"/>
    </source>
</evidence>
<name>A0A2W5UM80_9BACT</name>
<sequence>MSWGFPVKSWTSDEAQRATRDGTQRYTASQRVMLRFRVGHHWQREAPAVGGPRDAFALELEGLNLLPGANDEPLVRIVSALVDTVASLVADGERAGQVSLEDVHLELCLWRTRGAEVALSVIDLSQPPKQVRAPIAVELETLVEATVKCARGFLRDVAPQRSGLEAELVSLERRLKQLTGAVIEDRPRRETAAPWSSVRSADGGLGFSLRDDEGRTLAWNRKTRAGLPPLLFDGELTLTDGTQRSGHPFLAMMGLARAAGESTATIGSTTVPPEQVYRAGIDLCLALRSRNPALGANPYVEALQVRCVDGLTALRQPVPDTSLTTIAAPRSTPGVPLSRVGEVRRVTLEPRWSRPVALGEDGGRLQLGAKWLIVHSPHAVHAFTRKGATAFRHLAPRGVAISPGGEALVANDERLVGFAGDHAEWLKDHDGAHLGTALDVVDGVGIFTVTRRVIIGVSLMTGRELWRFEPPRAQTLHQGRVGTRVLVGTDAGTLYGIDALDGQVRFRVKAGLPVVHGAVPVRSRALVVLNRGEHSAVFACDALASGTTTPAGALAWTRELILSMPTRPVAARGRTWIGGARDGRTVVACLGPRGQLLWEKTVGCDARTLALLPFDGGVVCCDARGSATRLLPDGSVEWVLGSSGDELIQPIAPLLRRRTLVVPGPVTRLVHPGGGRVLAELPTGARVLDLNADAKLNIYVLREPGTLETFVPGTALSLVKSPR</sequence>
<evidence type="ECO:0000313" key="3">
    <source>
        <dbReference type="Proteomes" id="UP000249061"/>
    </source>
</evidence>
<dbReference type="Proteomes" id="UP000249061">
    <property type="component" value="Unassembled WGS sequence"/>
</dbReference>
<feature type="domain" description="Pyrrolo-quinoline quinone repeat" evidence="1">
    <location>
        <begin position="454"/>
        <end position="541"/>
    </location>
</feature>
<dbReference type="AlphaFoldDB" id="A0A2W5UM80"/>
<reference evidence="2 3" key="1">
    <citation type="submission" date="2017-08" db="EMBL/GenBank/DDBJ databases">
        <title>Infants hospitalized years apart are colonized by the same room-sourced microbial strains.</title>
        <authorList>
            <person name="Brooks B."/>
            <person name="Olm M.R."/>
            <person name="Firek B.A."/>
            <person name="Baker R."/>
            <person name="Thomas B.C."/>
            <person name="Morowitz M.J."/>
            <person name="Banfield J.F."/>
        </authorList>
    </citation>
    <scope>NUCLEOTIDE SEQUENCE [LARGE SCALE GENOMIC DNA]</scope>
    <source>
        <strain evidence="2">S2_003_000_R2_14</strain>
    </source>
</reference>
<accession>A0A2W5UM80</accession>
<dbReference type="InterPro" id="IPR002372">
    <property type="entry name" value="PQQ_rpt_dom"/>
</dbReference>
<comment type="caution">
    <text evidence="2">The sequence shown here is derived from an EMBL/GenBank/DDBJ whole genome shotgun (WGS) entry which is preliminary data.</text>
</comment>
<dbReference type="Gene3D" id="2.130.10.10">
    <property type="entry name" value="YVTN repeat-like/Quinoprotein amine dehydrogenase"/>
    <property type="match status" value="1"/>
</dbReference>
<dbReference type="Pfam" id="PF13360">
    <property type="entry name" value="PQQ_2"/>
    <property type="match status" value="1"/>
</dbReference>
<proteinExistence type="predicted"/>
<dbReference type="InterPro" id="IPR015943">
    <property type="entry name" value="WD40/YVTN_repeat-like_dom_sf"/>
</dbReference>